<evidence type="ECO:0000259" key="1">
    <source>
        <dbReference type="Pfam" id="PF19273"/>
    </source>
</evidence>
<reference evidence="4" key="1">
    <citation type="submission" date="2017-02" db="UniProtKB">
        <authorList>
            <consortium name="WormBaseParasite"/>
        </authorList>
    </citation>
    <scope>IDENTIFICATION</scope>
</reference>
<name>A0A0R3WMS3_HYDTA</name>
<dbReference type="Gene3D" id="1.25.10.10">
    <property type="entry name" value="Leucine-rich Repeat Variant"/>
    <property type="match status" value="1"/>
</dbReference>
<dbReference type="Proteomes" id="UP000274429">
    <property type="component" value="Unassembled WGS sequence"/>
</dbReference>
<organism evidence="4">
    <name type="scientific">Hydatigena taeniaeformis</name>
    <name type="common">Feline tapeworm</name>
    <name type="synonym">Taenia taeniaeformis</name>
    <dbReference type="NCBI Taxonomy" id="6205"/>
    <lineage>
        <taxon>Eukaryota</taxon>
        <taxon>Metazoa</taxon>
        <taxon>Spiralia</taxon>
        <taxon>Lophotrochozoa</taxon>
        <taxon>Platyhelminthes</taxon>
        <taxon>Cestoda</taxon>
        <taxon>Eucestoda</taxon>
        <taxon>Cyclophyllidea</taxon>
        <taxon>Taeniidae</taxon>
        <taxon>Hydatigera</taxon>
    </lineage>
</organism>
<dbReference type="AlphaFoldDB" id="A0A0R3WMS3"/>
<dbReference type="Pfam" id="PF19273">
    <property type="entry name" value="Exportin-5"/>
    <property type="match status" value="1"/>
</dbReference>
<keyword evidence="3" id="KW-1185">Reference proteome</keyword>
<gene>
    <name evidence="2" type="ORF">TTAC_LOCUS2048</name>
</gene>
<accession>A0A0R3WMS3</accession>
<proteinExistence type="predicted"/>
<dbReference type="WBParaSite" id="TTAC_0000206101-mRNA-1">
    <property type="protein sequence ID" value="TTAC_0000206101-mRNA-1"/>
    <property type="gene ID" value="TTAC_0000206101"/>
</dbReference>
<dbReference type="OrthoDB" id="2215036at2759"/>
<protein>
    <submittedName>
        <fullName evidence="4">Exportin-5 domain-containing protein</fullName>
    </submittedName>
</protein>
<evidence type="ECO:0000313" key="3">
    <source>
        <dbReference type="Proteomes" id="UP000274429"/>
    </source>
</evidence>
<dbReference type="EMBL" id="UYWX01000712">
    <property type="protein sequence ID" value="VDM18788.1"/>
    <property type="molecule type" value="Genomic_DNA"/>
</dbReference>
<reference evidence="2 3" key="2">
    <citation type="submission" date="2018-11" db="EMBL/GenBank/DDBJ databases">
        <authorList>
            <consortium name="Pathogen Informatics"/>
        </authorList>
    </citation>
    <scope>NUCLEOTIDE SEQUENCE [LARGE SCALE GENOMIC DNA]</scope>
</reference>
<dbReference type="STRING" id="6205.A0A0R3WMS3"/>
<evidence type="ECO:0000313" key="2">
    <source>
        <dbReference type="EMBL" id="VDM18788.1"/>
    </source>
</evidence>
<feature type="domain" description="Exportin-5 C-terminal" evidence="1">
    <location>
        <begin position="54"/>
        <end position="239"/>
    </location>
</feature>
<evidence type="ECO:0000313" key="4">
    <source>
        <dbReference type="WBParaSite" id="TTAC_0000206101-mRNA-1"/>
    </source>
</evidence>
<dbReference type="InterPro" id="IPR011989">
    <property type="entry name" value="ARM-like"/>
</dbReference>
<sequence length="407" mass="45188">MPELCVVLLPVLVHNSFITHFASFEFFFSSLETGLSVIQSCDYIFISYLIISGHLIIPYVRLCPAEHINNALIPLMPYVLDALYQKVNKSWAVVKLVNKDEVNGQEVVNEIFVEETVRLLSTSLVEITRTLLLFTGAHPRLPEGMETEEVEVVEGETEQEGEIGATTATSGSMEFGPVAKAFLVDWGTNSIGNHTEMFVRISSWLMAATTWPDSKVCTKAATLLVKVIDYTLSRDGPSVHFNLPTELASQLLIGGLRALQTNGQFLSDVGPPLFSLISRTIAMIEGGFEAVTVHLEPILLSALSSCQGTASDNQHSVEIRKYTELMFNRSKSPSEKVLRERLRNLLKPIIGIPLAEQHNQVLSITALEPLRRPSLRSRQRQRKREGVSVETRVELAIQALADLFEAD</sequence>
<dbReference type="InterPro" id="IPR045478">
    <property type="entry name" value="Exportin-5_C"/>
</dbReference>